<dbReference type="PROSITE" id="PS50097">
    <property type="entry name" value="BTB"/>
    <property type="match status" value="1"/>
</dbReference>
<comment type="caution">
    <text evidence="2">The sequence shown here is derived from an EMBL/GenBank/DDBJ whole genome shotgun (WGS) entry which is preliminary data.</text>
</comment>
<organism evidence="2 3">
    <name type="scientific">Schizophyllum amplum</name>
    <dbReference type="NCBI Taxonomy" id="97359"/>
    <lineage>
        <taxon>Eukaryota</taxon>
        <taxon>Fungi</taxon>
        <taxon>Dikarya</taxon>
        <taxon>Basidiomycota</taxon>
        <taxon>Agaricomycotina</taxon>
        <taxon>Agaricomycetes</taxon>
        <taxon>Agaricomycetidae</taxon>
        <taxon>Agaricales</taxon>
        <taxon>Schizophyllaceae</taxon>
        <taxon>Schizophyllum</taxon>
    </lineage>
</organism>
<protein>
    <recommendedName>
        <fullName evidence="1">BTB domain-containing protein</fullName>
    </recommendedName>
</protein>
<dbReference type="Gene3D" id="3.30.710.10">
    <property type="entry name" value="Potassium Channel Kv1.1, Chain A"/>
    <property type="match status" value="1"/>
</dbReference>
<sequence length="325" mass="36527">MSDLCSPPLSAVPDLWFDDGNIVIVAGSWSFRLRRGILAFQSSVFRDMFSLPPSGSQDVYDGCPLINVSDDPNDMEHFLKAVYFPQYFPPGISQEVEFGVLRAVLGLAQKFDVPFLRRRALCILSDAYSTDADGVPSLSTPSWRGRRDHPSLDCLLAEIALAREVNAIWLLPRLYYEVSYADASDIIIGCQEASDKELRNSVLILCFAGLQRIRAAFEPNFMINPASSCSSRAKCTQRRWIAFGKTFHLRDTPQLFFSYSFTEDVDSGACASCQVAIITDLHTRRKELWDAIPGFYGLLDWDRLKEMKREETSLKGSAWGEVICS</sequence>
<feature type="domain" description="BTB" evidence="1">
    <location>
        <begin position="20"/>
        <end position="83"/>
    </location>
</feature>
<evidence type="ECO:0000313" key="3">
    <source>
        <dbReference type="Proteomes" id="UP000320762"/>
    </source>
</evidence>
<accession>A0A550BU64</accession>
<dbReference type="AlphaFoldDB" id="A0A550BU64"/>
<dbReference type="SUPFAM" id="SSF54695">
    <property type="entry name" value="POZ domain"/>
    <property type="match status" value="1"/>
</dbReference>
<keyword evidence="3" id="KW-1185">Reference proteome</keyword>
<dbReference type="InterPro" id="IPR011333">
    <property type="entry name" value="SKP1/BTB/POZ_sf"/>
</dbReference>
<evidence type="ECO:0000259" key="1">
    <source>
        <dbReference type="PROSITE" id="PS50097"/>
    </source>
</evidence>
<gene>
    <name evidence="2" type="ORF">BD626DRAFT_266840</name>
</gene>
<dbReference type="EMBL" id="VDMD01000080">
    <property type="protein sequence ID" value="TRM56089.1"/>
    <property type="molecule type" value="Genomic_DNA"/>
</dbReference>
<reference evidence="2 3" key="1">
    <citation type="journal article" date="2019" name="New Phytol.">
        <title>Comparative genomics reveals unique wood-decay strategies and fruiting body development in the Schizophyllaceae.</title>
        <authorList>
            <person name="Almasi E."/>
            <person name="Sahu N."/>
            <person name="Krizsan K."/>
            <person name="Balint B."/>
            <person name="Kovacs G.M."/>
            <person name="Kiss B."/>
            <person name="Cseklye J."/>
            <person name="Drula E."/>
            <person name="Henrissat B."/>
            <person name="Nagy I."/>
            <person name="Chovatia M."/>
            <person name="Adam C."/>
            <person name="LaButti K."/>
            <person name="Lipzen A."/>
            <person name="Riley R."/>
            <person name="Grigoriev I.V."/>
            <person name="Nagy L.G."/>
        </authorList>
    </citation>
    <scope>NUCLEOTIDE SEQUENCE [LARGE SCALE GENOMIC DNA]</scope>
    <source>
        <strain evidence="2 3">NL-1724</strain>
    </source>
</reference>
<dbReference type="InterPro" id="IPR000210">
    <property type="entry name" value="BTB/POZ_dom"/>
</dbReference>
<evidence type="ECO:0000313" key="2">
    <source>
        <dbReference type="EMBL" id="TRM56089.1"/>
    </source>
</evidence>
<name>A0A550BU64_9AGAR</name>
<proteinExistence type="predicted"/>
<dbReference type="Proteomes" id="UP000320762">
    <property type="component" value="Unassembled WGS sequence"/>
</dbReference>
<dbReference type="OrthoDB" id="3036049at2759"/>
<dbReference type="Pfam" id="PF00651">
    <property type="entry name" value="BTB"/>
    <property type="match status" value="1"/>
</dbReference>